<evidence type="ECO:0000256" key="1">
    <source>
        <dbReference type="ARBA" id="ARBA00007274"/>
    </source>
</evidence>
<comment type="similarity">
    <text evidence="1">Belongs to the transferase hexapeptide repeat family.</text>
</comment>
<dbReference type="PROSITE" id="PS00101">
    <property type="entry name" value="HEXAPEP_TRANSFERASES"/>
    <property type="match status" value="1"/>
</dbReference>
<dbReference type="SMART" id="SM01266">
    <property type="entry name" value="Mac"/>
    <property type="match status" value="1"/>
</dbReference>
<proteinExistence type="inferred from homology"/>
<evidence type="ECO:0000256" key="3">
    <source>
        <dbReference type="ARBA" id="ARBA00022737"/>
    </source>
</evidence>
<dbReference type="Gene3D" id="2.160.10.10">
    <property type="entry name" value="Hexapeptide repeat proteins"/>
    <property type="match status" value="1"/>
</dbReference>
<dbReference type="RefSeq" id="WP_180859990.1">
    <property type="nucleotide sequence ID" value="NZ_CP047415.1"/>
</dbReference>
<dbReference type="Pfam" id="PF00132">
    <property type="entry name" value="Hexapep"/>
    <property type="match status" value="1"/>
</dbReference>
<dbReference type="InterPro" id="IPR024688">
    <property type="entry name" value="Mac_dom"/>
</dbReference>
<dbReference type="InterPro" id="IPR011004">
    <property type="entry name" value="Trimer_LpxA-like_sf"/>
</dbReference>
<dbReference type="Proteomes" id="UP000510660">
    <property type="component" value="Chromosome"/>
</dbReference>
<accession>A0A7H9E8S1</accession>
<dbReference type="GO" id="GO:0016407">
    <property type="term" value="F:acetyltransferase activity"/>
    <property type="evidence" value="ECO:0007669"/>
    <property type="project" value="InterPro"/>
</dbReference>
<name>A0A7H9E8S1_9LACO</name>
<evidence type="ECO:0000313" key="5">
    <source>
        <dbReference type="EMBL" id="QLL74006.1"/>
    </source>
</evidence>
<evidence type="ECO:0000313" key="6">
    <source>
        <dbReference type="Proteomes" id="UP000510660"/>
    </source>
</evidence>
<dbReference type="InterPro" id="IPR051159">
    <property type="entry name" value="Hexapeptide_acetyltransf"/>
</dbReference>
<dbReference type="SUPFAM" id="SSF51161">
    <property type="entry name" value="Trimeric LpxA-like enzymes"/>
    <property type="match status" value="1"/>
</dbReference>
<keyword evidence="2 5" id="KW-0808">Transferase</keyword>
<gene>
    <name evidence="5" type="ORF">GTO85_06345</name>
</gene>
<dbReference type="GO" id="GO:0008374">
    <property type="term" value="F:O-acyltransferase activity"/>
    <property type="evidence" value="ECO:0007669"/>
    <property type="project" value="TreeGrafter"/>
</dbReference>
<dbReference type="GO" id="GO:0005829">
    <property type="term" value="C:cytosol"/>
    <property type="evidence" value="ECO:0007669"/>
    <property type="project" value="TreeGrafter"/>
</dbReference>
<feature type="domain" description="Maltose/galactoside acetyltransferase" evidence="4">
    <location>
        <begin position="6"/>
        <end position="58"/>
    </location>
</feature>
<evidence type="ECO:0000259" key="4">
    <source>
        <dbReference type="SMART" id="SM01266"/>
    </source>
</evidence>
<dbReference type="InterPro" id="IPR001451">
    <property type="entry name" value="Hexapep"/>
</dbReference>
<dbReference type="EMBL" id="CP047415">
    <property type="protein sequence ID" value="QLL74006.1"/>
    <property type="molecule type" value="Genomic_DNA"/>
</dbReference>
<dbReference type="AlphaFoldDB" id="A0A7H9E8S1"/>
<reference evidence="5 6" key="1">
    <citation type="submission" date="2020-01" db="EMBL/GenBank/DDBJ databases">
        <title>Complete and circular genome sequences of six lactobacillus isolates from horses.</title>
        <authorList>
            <person name="Hassan H.M."/>
        </authorList>
    </citation>
    <scope>NUCLEOTIDE SEQUENCE [LARGE SCALE GENOMIC DNA]</scope>
    <source>
        <strain evidence="5 6">1D</strain>
    </source>
</reference>
<dbReference type="InterPro" id="IPR018357">
    <property type="entry name" value="Hexapep_transf_CS"/>
</dbReference>
<keyword evidence="3" id="KW-0677">Repeat</keyword>
<dbReference type="PANTHER" id="PTHR23416">
    <property type="entry name" value="SIALIC ACID SYNTHASE-RELATED"/>
    <property type="match status" value="1"/>
</dbReference>
<protein>
    <submittedName>
        <fullName evidence="5">Sugar O-acetyltransferase</fullName>
    </submittedName>
</protein>
<evidence type="ECO:0000256" key="2">
    <source>
        <dbReference type="ARBA" id="ARBA00022679"/>
    </source>
</evidence>
<organism evidence="5 6">
    <name type="scientific">Lactobacillus crispatus</name>
    <dbReference type="NCBI Taxonomy" id="47770"/>
    <lineage>
        <taxon>Bacteria</taxon>
        <taxon>Bacillati</taxon>
        <taxon>Bacillota</taxon>
        <taxon>Bacilli</taxon>
        <taxon>Lactobacillales</taxon>
        <taxon>Lactobacillaceae</taxon>
        <taxon>Lactobacillus</taxon>
    </lineage>
</organism>
<dbReference type="CDD" id="cd03357">
    <property type="entry name" value="LbH_MAT_GAT"/>
    <property type="match status" value="1"/>
</dbReference>
<dbReference type="Pfam" id="PF12464">
    <property type="entry name" value="Mac"/>
    <property type="match status" value="1"/>
</dbReference>
<sequence>MTKTEHEKLLAGEEYNYRDPGIRQMLSRARKLLPQVNDLNDLEQRNKAIYELFNHVGKNLVINGKISVLYGNHLTFGDDDFINDNVRFQDSNLITLGDRVIVAPDVKFYCGEHAIDAQQRWGSYENGKKYLISFTEPISVGNDVWIGGNATIIGGVHIGNNVIVAAGAVVNRDIPDNTIVGGVPAKKIKSLTPLK</sequence>
<dbReference type="PANTHER" id="PTHR23416:SF23">
    <property type="entry name" value="ACETYLTRANSFERASE C18B11.09C-RELATED"/>
    <property type="match status" value="1"/>
</dbReference>